<reference evidence="2" key="1">
    <citation type="journal article" date="2020" name="Stud. Mycol.">
        <title>101 Dothideomycetes genomes: a test case for predicting lifestyles and emergence of pathogens.</title>
        <authorList>
            <person name="Haridas S."/>
            <person name="Albert R."/>
            <person name="Binder M."/>
            <person name="Bloem J."/>
            <person name="Labutti K."/>
            <person name="Salamov A."/>
            <person name="Andreopoulos B."/>
            <person name="Baker S."/>
            <person name="Barry K."/>
            <person name="Bills G."/>
            <person name="Bluhm B."/>
            <person name="Cannon C."/>
            <person name="Castanera R."/>
            <person name="Culley D."/>
            <person name="Daum C."/>
            <person name="Ezra D."/>
            <person name="Gonzalez J."/>
            <person name="Henrissat B."/>
            <person name="Kuo A."/>
            <person name="Liang C."/>
            <person name="Lipzen A."/>
            <person name="Lutzoni F."/>
            <person name="Magnuson J."/>
            <person name="Mondo S."/>
            <person name="Nolan M."/>
            <person name="Ohm R."/>
            <person name="Pangilinan J."/>
            <person name="Park H.-J."/>
            <person name="Ramirez L."/>
            <person name="Alfaro M."/>
            <person name="Sun H."/>
            <person name="Tritt A."/>
            <person name="Yoshinaga Y."/>
            <person name="Zwiers L.-H."/>
            <person name="Turgeon B."/>
            <person name="Goodwin S."/>
            <person name="Spatafora J."/>
            <person name="Crous P."/>
            <person name="Grigoriev I."/>
        </authorList>
    </citation>
    <scope>NUCLEOTIDE SEQUENCE</scope>
    <source>
        <strain evidence="2">CBS 119687</strain>
    </source>
</reference>
<dbReference type="InterPro" id="IPR000719">
    <property type="entry name" value="Prot_kinase_dom"/>
</dbReference>
<dbReference type="SMART" id="SM00220">
    <property type="entry name" value="S_TKc"/>
    <property type="match status" value="1"/>
</dbReference>
<evidence type="ECO:0000259" key="1">
    <source>
        <dbReference type="PROSITE" id="PS50011"/>
    </source>
</evidence>
<dbReference type="EMBL" id="ML977500">
    <property type="protein sequence ID" value="KAF2132923.1"/>
    <property type="molecule type" value="Genomic_DNA"/>
</dbReference>
<dbReference type="Pfam" id="PF00069">
    <property type="entry name" value="Pkinase"/>
    <property type="match status" value="1"/>
</dbReference>
<keyword evidence="3" id="KW-1185">Reference proteome</keyword>
<dbReference type="Gene3D" id="1.10.510.10">
    <property type="entry name" value="Transferase(Phosphotransferase) domain 1"/>
    <property type="match status" value="1"/>
</dbReference>
<protein>
    <submittedName>
        <fullName evidence="2">Kinase-like protein</fullName>
    </submittedName>
</protein>
<dbReference type="AlphaFoldDB" id="A0A6A6AP07"/>
<dbReference type="GeneID" id="54410588"/>
<dbReference type="PANTHER" id="PTHR24359">
    <property type="entry name" value="SERINE/THREONINE-PROTEIN KINASE SBK1"/>
    <property type="match status" value="1"/>
</dbReference>
<name>A0A6A6AP07_9PLEO</name>
<keyword evidence="2" id="KW-0418">Kinase</keyword>
<dbReference type="CDD" id="cd00180">
    <property type="entry name" value="PKc"/>
    <property type="match status" value="1"/>
</dbReference>
<evidence type="ECO:0000313" key="3">
    <source>
        <dbReference type="Proteomes" id="UP000799771"/>
    </source>
</evidence>
<dbReference type="PANTHER" id="PTHR24359:SF1">
    <property type="entry name" value="INHIBITOR OF NUCLEAR FACTOR KAPPA-B KINASE EPSILON SUBUNIT HOMOLOG 1-RELATED"/>
    <property type="match status" value="1"/>
</dbReference>
<dbReference type="OrthoDB" id="1046782at2759"/>
<dbReference type="SUPFAM" id="SSF56112">
    <property type="entry name" value="Protein kinase-like (PK-like)"/>
    <property type="match status" value="1"/>
</dbReference>
<organism evidence="2 3">
    <name type="scientific">Dothidotthia symphoricarpi CBS 119687</name>
    <dbReference type="NCBI Taxonomy" id="1392245"/>
    <lineage>
        <taxon>Eukaryota</taxon>
        <taxon>Fungi</taxon>
        <taxon>Dikarya</taxon>
        <taxon>Ascomycota</taxon>
        <taxon>Pezizomycotina</taxon>
        <taxon>Dothideomycetes</taxon>
        <taxon>Pleosporomycetidae</taxon>
        <taxon>Pleosporales</taxon>
        <taxon>Dothidotthiaceae</taxon>
        <taxon>Dothidotthia</taxon>
    </lineage>
</organism>
<evidence type="ECO:0000313" key="2">
    <source>
        <dbReference type="EMBL" id="KAF2132923.1"/>
    </source>
</evidence>
<sequence length="679" mass="77542">MSLSSSHGSGSKPVAESLIIPVSSTSESSGDNSTLVAGCFDDYSIGLDLSYTQNDSPSGSHVESHKPIKDGPAATQIVELKEEKPLPESDLQTYNVSITAVAPAPRRSSQIDNTRRIRSSIVDRLPWRSDNKRYSFVPDVLVANVRQSIEWLNLGQANTDDRLHSLEDQLKVSMEKSNVSHRKFLPRCQLDRIITQTSVENELSKLRNLPRKYIRAWKRLASIPVEEKQTIRRGKGHIRAESDSMLSKRLQHPKEPQEKLYRKVFAILLFIRRPSRIWSFVEEGVCDADLPLMKVRRPGGLEGRFDLRREKDRDTPLRCLKKWRDGTICDFEEYQWIVLAPFFRKSNGKDVPHVELKPEQSLPFTDWRLKPRGGYGQVYKATVHPDHHAFDKVEVPQGVVAVKALFSRDKDAFEKESEILKSLSSKNHKHDHLVTLLATYEQSSIYHLVFPWADTDLEGFWKLNPDPCIDDQDMAQWLVSQCQGLAEALSKIHRYETRSDTTTLYQATRPRQRKAMKQSGNLPNNMRLFGRHGDVKPKNILWFRDSKPNSRYGVLKITDFGIADFTIKDTGPTVEPPNSRTYRSPECDLDPGGLSTLCDVWALGCIYLVFVTWYFEGFPGVETFAKKRQADGSFWHNSDDDHFFKIEVNERGARTARVKNTVIQVSVPFLKSLATTDLE</sequence>
<dbReference type="RefSeq" id="XP_033527310.1">
    <property type="nucleotide sequence ID" value="XM_033670156.1"/>
</dbReference>
<gene>
    <name evidence="2" type="ORF">P153DRAFT_382546</name>
</gene>
<dbReference type="Proteomes" id="UP000799771">
    <property type="component" value="Unassembled WGS sequence"/>
</dbReference>
<dbReference type="Gene3D" id="3.30.200.20">
    <property type="entry name" value="Phosphorylase Kinase, domain 1"/>
    <property type="match status" value="1"/>
</dbReference>
<dbReference type="InterPro" id="IPR011009">
    <property type="entry name" value="Kinase-like_dom_sf"/>
</dbReference>
<feature type="domain" description="Protein kinase" evidence="1">
    <location>
        <begin position="364"/>
        <end position="679"/>
    </location>
</feature>
<proteinExistence type="predicted"/>
<dbReference type="GO" id="GO:0004674">
    <property type="term" value="F:protein serine/threonine kinase activity"/>
    <property type="evidence" value="ECO:0007669"/>
    <property type="project" value="TreeGrafter"/>
</dbReference>
<dbReference type="GO" id="GO:0005524">
    <property type="term" value="F:ATP binding"/>
    <property type="evidence" value="ECO:0007669"/>
    <property type="project" value="InterPro"/>
</dbReference>
<dbReference type="PROSITE" id="PS50011">
    <property type="entry name" value="PROTEIN_KINASE_DOM"/>
    <property type="match status" value="1"/>
</dbReference>
<keyword evidence="2" id="KW-0808">Transferase</keyword>
<accession>A0A6A6AP07</accession>